<evidence type="ECO:0000313" key="6">
    <source>
        <dbReference type="EMBL" id="KAL1529386.1"/>
    </source>
</evidence>
<dbReference type="Pfam" id="PF00169">
    <property type="entry name" value="PH"/>
    <property type="match status" value="1"/>
</dbReference>
<evidence type="ECO:0000256" key="1">
    <source>
        <dbReference type="ARBA" id="ARBA00022737"/>
    </source>
</evidence>
<dbReference type="Proteomes" id="UP001515480">
    <property type="component" value="Unassembled WGS sequence"/>
</dbReference>
<evidence type="ECO:0000313" key="7">
    <source>
        <dbReference type="Proteomes" id="UP001515480"/>
    </source>
</evidence>
<feature type="repeat" description="TPR" evidence="3">
    <location>
        <begin position="218"/>
        <end position="251"/>
    </location>
</feature>
<feature type="region of interest" description="Disordered" evidence="4">
    <location>
        <begin position="1"/>
        <end position="25"/>
    </location>
</feature>
<sequence>MNTPSSEPGSACAGSGSSSHSRVPLPSVGDHSGWLQKAGHIRKDFKRRFFILRGARLAYYEDRAAANRERSKGVVTVRKVRHLNDGEGGLSLEQRPFAFHFDTMERKPFIVYADSMQEKLGWVRALLAASNGGTAPRTVPVSAVEDLYRDQVCAAEMRGTGDEASLTSIEGQSSWPSIANGAQLTRAQMYNEAIAAFKEALRHAGREAQAGGEDTARLAALYELGKLLCETGDYAGALAQFEAAMLTAPPYVHVQIKLQCAWCSWRIGRLSHAGALYQQVLEDDPLCWQASLDRARMHLGCGEWEQAVPDLELVIGMEQSSAEVLNDRGVCFYELRQYERAILSFNGAVELNPHYPQAYTNRGNCYRKLGQSQEALADYSKAVDLDDTNPKSFNNRGALYLRMEKFSDAVEDFERALTLDPAYEVARKNRELARAACKRIDQRNRPLR</sequence>
<proteinExistence type="predicted"/>
<dbReference type="InterPro" id="IPR011990">
    <property type="entry name" value="TPR-like_helical_dom_sf"/>
</dbReference>
<dbReference type="Pfam" id="PF13432">
    <property type="entry name" value="TPR_16"/>
    <property type="match status" value="1"/>
</dbReference>
<dbReference type="PANTHER" id="PTHR44858">
    <property type="entry name" value="TETRATRICOPEPTIDE REPEAT PROTEIN 6"/>
    <property type="match status" value="1"/>
</dbReference>
<evidence type="ECO:0000259" key="5">
    <source>
        <dbReference type="PROSITE" id="PS50003"/>
    </source>
</evidence>
<dbReference type="PROSITE" id="PS50005">
    <property type="entry name" value="TPR"/>
    <property type="match status" value="4"/>
</dbReference>
<feature type="domain" description="PH" evidence="5">
    <location>
        <begin position="28"/>
        <end position="131"/>
    </location>
</feature>
<dbReference type="SUPFAM" id="SSF50729">
    <property type="entry name" value="PH domain-like"/>
    <property type="match status" value="1"/>
</dbReference>
<keyword evidence="7" id="KW-1185">Reference proteome</keyword>
<reference evidence="6 7" key="1">
    <citation type="journal article" date="2024" name="Science">
        <title>Giant polyketide synthase enzymes in the biosynthesis of giant marine polyether toxins.</title>
        <authorList>
            <person name="Fallon T.R."/>
            <person name="Shende V.V."/>
            <person name="Wierzbicki I.H."/>
            <person name="Pendleton A.L."/>
            <person name="Watervoot N.F."/>
            <person name="Auber R.P."/>
            <person name="Gonzalez D.J."/>
            <person name="Wisecaver J.H."/>
            <person name="Moore B.S."/>
        </authorList>
    </citation>
    <scope>NUCLEOTIDE SEQUENCE [LARGE SCALE GENOMIC DNA]</scope>
    <source>
        <strain evidence="6 7">12B1</strain>
    </source>
</reference>
<dbReference type="SUPFAM" id="SSF48452">
    <property type="entry name" value="TPR-like"/>
    <property type="match status" value="2"/>
</dbReference>
<feature type="repeat" description="TPR" evidence="3">
    <location>
        <begin position="390"/>
        <end position="423"/>
    </location>
</feature>
<name>A0AB34K520_PRYPA</name>
<dbReference type="Gene3D" id="2.30.29.30">
    <property type="entry name" value="Pleckstrin-homology domain (PH domain)/Phosphotyrosine-binding domain (PTB)"/>
    <property type="match status" value="1"/>
</dbReference>
<keyword evidence="1" id="KW-0677">Repeat</keyword>
<dbReference type="SMART" id="SM00233">
    <property type="entry name" value="PH"/>
    <property type="match status" value="1"/>
</dbReference>
<organism evidence="6 7">
    <name type="scientific">Prymnesium parvum</name>
    <name type="common">Toxic golden alga</name>
    <dbReference type="NCBI Taxonomy" id="97485"/>
    <lineage>
        <taxon>Eukaryota</taxon>
        <taxon>Haptista</taxon>
        <taxon>Haptophyta</taxon>
        <taxon>Prymnesiophyceae</taxon>
        <taxon>Prymnesiales</taxon>
        <taxon>Prymnesiaceae</taxon>
        <taxon>Prymnesium</taxon>
    </lineage>
</organism>
<accession>A0AB34K520</accession>
<dbReference type="AlphaFoldDB" id="A0AB34K520"/>
<dbReference type="InterPro" id="IPR013105">
    <property type="entry name" value="TPR_2"/>
</dbReference>
<gene>
    <name evidence="6" type="ORF">AB1Y20_000337</name>
</gene>
<dbReference type="InterPro" id="IPR001849">
    <property type="entry name" value="PH_domain"/>
</dbReference>
<dbReference type="PROSITE" id="PS50003">
    <property type="entry name" value="PH_DOMAIN"/>
    <property type="match status" value="1"/>
</dbReference>
<feature type="repeat" description="TPR" evidence="3">
    <location>
        <begin position="356"/>
        <end position="389"/>
    </location>
</feature>
<dbReference type="Pfam" id="PF07719">
    <property type="entry name" value="TPR_2"/>
    <property type="match status" value="1"/>
</dbReference>
<feature type="repeat" description="TPR" evidence="3">
    <location>
        <begin position="322"/>
        <end position="355"/>
    </location>
</feature>
<evidence type="ECO:0000256" key="4">
    <source>
        <dbReference type="SAM" id="MobiDB-lite"/>
    </source>
</evidence>
<dbReference type="InterPro" id="IPR011993">
    <property type="entry name" value="PH-like_dom_sf"/>
</dbReference>
<dbReference type="InterPro" id="IPR019734">
    <property type="entry name" value="TPR_rpt"/>
</dbReference>
<dbReference type="InterPro" id="IPR050498">
    <property type="entry name" value="Ycf3"/>
</dbReference>
<keyword evidence="2 3" id="KW-0802">TPR repeat</keyword>
<dbReference type="Pfam" id="PF00515">
    <property type="entry name" value="TPR_1"/>
    <property type="match status" value="2"/>
</dbReference>
<protein>
    <recommendedName>
        <fullName evidence="5">PH domain-containing protein</fullName>
    </recommendedName>
</protein>
<comment type="caution">
    <text evidence="6">The sequence shown here is derived from an EMBL/GenBank/DDBJ whole genome shotgun (WGS) entry which is preliminary data.</text>
</comment>
<dbReference type="PROSITE" id="PS50293">
    <property type="entry name" value="TPR_REGION"/>
    <property type="match status" value="2"/>
</dbReference>
<dbReference type="PANTHER" id="PTHR44858:SF1">
    <property type="entry name" value="UDP-N-ACETYLGLUCOSAMINE--PEPTIDE N-ACETYLGLUCOSAMINYLTRANSFERASE SPINDLY-RELATED"/>
    <property type="match status" value="1"/>
</dbReference>
<dbReference type="SMART" id="SM00028">
    <property type="entry name" value="TPR"/>
    <property type="match status" value="6"/>
</dbReference>
<dbReference type="EMBL" id="JBGBPQ010000001">
    <property type="protein sequence ID" value="KAL1529386.1"/>
    <property type="molecule type" value="Genomic_DNA"/>
</dbReference>
<evidence type="ECO:0000256" key="2">
    <source>
        <dbReference type="ARBA" id="ARBA00022803"/>
    </source>
</evidence>
<dbReference type="Gene3D" id="1.25.40.10">
    <property type="entry name" value="Tetratricopeptide repeat domain"/>
    <property type="match status" value="2"/>
</dbReference>
<evidence type="ECO:0000256" key="3">
    <source>
        <dbReference type="PROSITE-ProRule" id="PRU00339"/>
    </source>
</evidence>